<dbReference type="GO" id="GO:0006879">
    <property type="term" value="P:intracellular iron ion homeostasis"/>
    <property type="evidence" value="ECO:0007669"/>
    <property type="project" value="UniProtKB-KW"/>
</dbReference>
<keyword evidence="9" id="KW-1185">Reference proteome</keyword>
<feature type="binding site" evidence="5">
    <location>
        <position position="51"/>
    </location>
    <ligand>
        <name>Fe cation</name>
        <dbReference type="ChEBI" id="CHEBI:24875"/>
        <label>1</label>
    </ligand>
</feature>
<feature type="binding site" evidence="5">
    <location>
        <position position="95"/>
    </location>
    <ligand>
        <name>Fe cation</name>
        <dbReference type="ChEBI" id="CHEBI:24875"/>
        <label>1</label>
    </ligand>
</feature>
<dbReference type="InterPro" id="IPR012347">
    <property type="entry name" value="Ferritin-like"/>
</dbReference>
<proteinExistence type="predicted"/>
<dbReference type="GO" id="GO:0008199">
    <property type="term" value="F:ferric iron binding"/>
    <property type="evidence" value="ECO:0007669"/>
    <property type="project" value="InterPro"/>
</dbReference>
<accession>A0A839QIR9</accession>
<dbReference type="PROSITE" id="PS50905">
    <property type="entry name" value="FERRITIN_LIKE"/>
    <property type="match status" value="1"/>
</dbReference>
<evidence type="ECO:0000313" key="9">
    <source>
        <dbReference type="Proteomes" id="UP000523000"/>
    </source>
</evidence>
<dbReference type="PANTHER" id="PTHR11431">
    <property type="entry name" value="FERRITIN"/>
    <property type="match status" value="1"/>
</dbReference>
<keyword evidence="3 8" id="KW-0560">Oxidoreductase</keyword>
<dbReference type="InterPro" id="IPR009078">
    <property type="entry name" value="Ferritin-like_SF"/>
</dbReference>
<dbReference type="InterPro" id="IPR009040">
    <property type="entry name" value="Ferritin-like_diiron"/>
</dbReference>
<reference evidence="8 9" key="1">
    <citation type="submission" date="2020-08" db="EMBL/GenBank/DDBJ databases">
        <title>Sequencing the genomes of 1000 actinobacteria strains.</title>
        <authorList>
            <person name="Klenk H.-P."/>
        </authorList>
    </citation>
    <scope>NUCLEOTIDE SEQUENCE [LARGE SCALE GENOMIC DNA]</scope>
    <source>
        <strain evidence="8 9">DSM 22826</strain>
    </source>
</reference>
<protein>
    <recommendedName>
        <fullName evidence="6">Ferritin</fullName>
    </recommendedName>
</protein>
<keyword evidence="4 5" id="KW-0408">Iron</keyword>
<name>A0A839QIR9_9MICC</name>
<keyword evidence="1 6" id="KW-0409">Iron storage</keyword>
<dbReference type="GO" id="GO:0004322">
    <property type="term" value="F:ferroxidase activity"/>
    <property type="evidence" value="ECO:0007669"/>
    <property type="project" value="TreeGrafter"/>
</dbReference>
<dbReference type="Gene3D" id="1.20.1260.10">
    <property type="match status" value="1"/>
</dbReference>
<comment type="caution">
    <text evidence="8">The sequence shown here is derived from an EMBL/GenBank/DDBJ whole genome shotgun (WGS) entry which is preliminary data.</text>
</comment>
<dbReference type="Pfam" id="PF00210">
    <property type="entry name" value="Ferritin"/>
    <property type="match status" value="1"/>
</dbReference>
<dbReference type="AlphaFoldDB" id="A0A839QIR9"/>
<dbReference type="InterPro" id="IPR008331">
    <property type="entry name" value="Ferritin_DPS_dom"/>
</dbReference>
<evidence type="ECO:0000259" key="7">
    <source>
        <dbReference type="PROSITE" id="PS50905"/>
    </source>
</evidence>
<evidence type="ECO:0000256" key="2">
    <source>
        <dbReference type="ARBA" id="ARBA00022723"/>
    </source>
</evidence>
<dbReference type="GO" id="GO:0005829">
    <property type="term" value="C:cytosol"/>
    <property type="evidence" value="ECO:0007669"/>
    <property type="project" value="TreeGrafter"/>
</dbReference>
<dbReference type="PANTHER" id="PTHR11431:SF127">
    <property type="entry name" value="BACTERIAL NON-HEME FERRITIN"/>
    <property type="match status" value="1"/>
</dbReference>
<dbReference type="InterPro" id="IPR041719">
    <property type="entry name" value="Ferritin_prok"/>
</dbReference>
<dbReference type="SUPFAM" id="SSF47240">
    <property type="entry name" value="Ferritin-like"/>
    <property type="match status" value="1"/>
</dbReference>
<dbReference type="GO" id="GO:0006826">
    <property type="term" value="P:iron ion transport"/>
    <property type="evidence" value="ECO:0007669"/>
    <property type="project" value="InterPro"/>
</dbReference>
<evidence type="ECO:0000256" key="4">
    <source>
        <dbReference type="ARBA" id="ARBA00023004"/>
    </source>
</evidence>
<sequence length="167" mass="18514">MELTGKLADAFNDQVTLELRASVVYRQLAVEMEIMDLPGIADWFRAQSDEETHHAEKFLGHMTDRDARPAIGDITAPVVSVATVLDAFEAALAHEKKVSESIRDLYRLAQLEGDIDSVPLLNWFVNEQIEEEATVSEIVGRVRLIENDGNGLLRLDAELGSRNPAGE</sequence>
<evidence type="ECO:0000256" key="5">
    <source>
        <dbReference type="PIRSR" id="PIRSR601519-1"/>
    </source>
</evidence>
<evidence type="ECO:0000256" key="1">
    <source>
        <dbReference type="ARBA" id="ARBA00022434"/>
    </source>
</evidence>
<gene>
    <name evidence="8" type="ORF">E9229_000626</name>
</gene>
<dbReference type="EMBL" id="JACHVS010000001">
    <property type="protein sequence ID" value="MBB2994435.1"/>
    <property type="molecule type" value="Genomic_DNA"/>
</dbReference>
<dbReference type="Proteomes" id="UP000523000">
    <property type="component" value="Unassembled WGS sequence"/>
</dbReference>
<feature type="domain" description="Ferritin-like diiron" evidence="7">
    <location>
        <begin position="1"/>
        <end position="146"/>
    </location>
</feature>
<evidence type="ECO:0000256" key="6">
    <source>
        <dbReference type="RuleBase" id="RU361145"/>
    </source>
</evidence>
<feature type="binding site" evidence="5">
    <location>
        <position position="18"/>
    </location>
    <ligand>
        <name>Fe cation</name>
        <dbReference type="ChEBI" id="CHEBI:24875"/>
        <label>1</label>
    </ligand>
</feature>
<dbReference type="GO" id="GO:0008198">
    <property type="term" value="F:ferrous iron binding"/>
    <property type="evidence" value="ECO:0007669"/>
    <property type="project" value="TreeGrafter"/>
</dbReference>
<feature type="binding site" evidence="5">
    <location>
        <position position="54"/>
    </location>
    <ligand>
        <name>Fe cation</name>
        <dbReference type="ChEBI" id="CHEBI:24875"/>
        <label>1</label>
    </ligand>
</feature>
<keyword evidence="2 5" id="KW-0479">Metal-binding</keyword>
<evidence type="ECO:0000256" key="3">
    <source>
        <dbReference type="ARBA" id="ARBA00023002"/>
    </source>
</evidence>
<evidence type="ECO:0000313" key="8">
    <source>
        <dbReference type="EMBL" id="MBB2994435.1"/>
    </source>
</evidence>
<dbReference type="CDD" id="cd01055">
    <property type="entry name" value="Nonheme_Ferritin"/>
    <property type="match status" value="1"/>
</dbReference>
<organism evidence="8 9">
    <name type="scientific">Paeniglutamicibacter cryotolerans</name>
    <dbReference type="NCBI Taxonomy" id="670079"/>
    <lineage>
        <taxon>Bacteria</taxon>
        <taxon>Bacillati</taxon>
        <taxon>Actinomycetota</taxon>
        <taxon>Actinomycetes</taxon>
        <taxon>Micrococcales</taxon>
        <taxon>Micrococcaceae</taxon>
        <taxon>Paeniglutamicibacter</taxon>
    </lineage>
</organism>
<dbReference type="RefSeq" id="WP_183509810.1">
    <property type="nucleotide sequence ID" value="NZ_BAABGK010000025.1"/>
</dbReference>
<feature type="binding site" evidence="5">
    <location>
        <position position="128"/>
    </location>
    <ligand>
        <name>Fe cation</name>
        <dbReference type="ChEBI" id="CHEBI:24875"/>
        <label>1</label>
    </ligand>
</feature>
<dbReference type="InterPro" id="IPR001519">
    <property type="entry name" value="Ferritin"/>
</dbReference>